<dbReference type="RefSeq" id="XP_025598730.1">
    <property type="nucleotide sequence ID" value="XM_025744720.1"/>
</dbReference>
<sequence>MSLDPLQRLPLELSLHLCSYLPLSTLSSLHLTSSSWHAFLDAHAEILYRFCAYELLAPARQARWTTGNGKGKAPLRGDESLETLLGAKQNVRPEYWNVEGWREFCKRSVQLSQQWASPTPIISSKHLPLSHLIWRFRIDFSARLLISTAHQGGLFVHDLDDATLLWSLPKDQVDGHAHLEYDDGTLVYDTGERSLRAWRRADLMGVKDAKRGHFIQLDKDLTHPVRTRGFQLRYPTLCVVSDMGQAFIWDLSLSTPKLLRTLDIIPGAVGHLEQNDTHVLFSLGLHGYHFYAEDSDADDGRMLNPADLELNGANIFHVEHQRVDTPAAPIIPDRERSGSSGGSDGNASTLSRADHVVLRVRPGPYPEAKQGGERRMHLEDDEWGAGMIRGAVFVGVSKGGRVLVCTDWPGYLDGSAQADTCVSIVECLEPTDGLQDLGGWLTMGAGRAAFEVHDRVYILQLPTHGLLDASDRQPVLHALQSNAHPKVPLPISFMQLTEDSLLTTYAWIQVVRAPHIHIEVQKSVRIASWAYLEGQQAGWTTTGNEKEGEEEEKVAKAALWLEVGEEESEAEDE</sequence>
<dbReference type="InterPro" id="IPR011047">
    <property type="entry name" value="Quinoprotein_ADH-like_sf"/>
</dbReference>
<proteinExistence type="predicted"/>
<evidence type="ECO:0000313" key="3">
    <source>
        <dbReference type="Proteomes" id="UP000245946"/>
    </source>
</evidence>
<dbReference type="SUPFAM" id="SSF50998">
    <property type="entry name" value="Quinoprotein alcohol dehydrogenase-like"/>
    <property type="match status" value="1"/>
</dbReference>
<dbReference type="AlphaFoldDB" id="A0A316ZA42"/>
<dbReference type="InterPro" id="IPR036047">
    <property type="entry name" value="F-box-like_dom_sf"/>
</dbReference>
<dbReference type="Proteomes" id="UP000245946">
    <property type="component" value="Unassembled WGS sequence"/>
</dbReference>
<dbReference type="OrthoDB" id="550575at2759"/>
<dbReference type="SUPFAM" id="SSF81383">
    <property type="entry name" value="F-box domain"/>
    <property type="match status" value="1"/>
</dbReference>
<organism evidence="2 3">
    <name type="scientific">Tilletiopsis washingtonensis</name>
    <dbReference type="NCBI Taxonomy" id="58919"/>
    <lineage>
        <taxon>Eukaryota</taxon>
        <taxon>Fungi</taxon>
        <taxon>Dikarya</taxon>
        <taxon>Basidiomycota</taxon>
        <taxon>Ustilaginomycotina</taxon>
        <taxon>Exobasidiomycetes</taxon>
        <taxon>Entylomatales</taxon>
        <taxon>Entylomatales incertae sedis</taxon>
        <taxon>Tilletiopsis</taxon>
    </lineage>
</organism>
<evidence type="ECO:0000256" key="1">
    <source>
        <dbReference type="SAM" id="MobiDB-lite"/>
    </source>
</evidence>
<keyword evidence="3" id="KW-1185">Reference proteome</keyword>
<dbReference type="STRING" id="58919.A0A316ZA42"/>
<name>A0A316ZA42_9BASI</name>
<dbReference type="EMBL" id="KZ819291">
    <property type="protein sequence ID" value="PWN98451.1"/>
    <property type="molecule type" value="Genomic_DNA"/>
</dbReference>
<dbReference type="Gene3D" id="1.20.1280.50">
    <property type="match status" value="1"/>
</dbReference>
<feature type="region of interest" description="Disordered" evidence="1">
    <location>
        <begin position="327"/>
        <end position="349"/>
    </location>
</feature>
<evidence type="ECO:0008006" key="4">
    <source>
        <dbReference type="Google" id="ProtNLM"/>
    </source>
</evidence>
<gene>
    <name evidence="2" type="ORF">FA09DRAFT_345849</name>
</gene>
<evidence type="ECO:0000313" key="2">
    <source>
        <dbReference type="EMBL" id="PWN98451.1"/>
    </source>
</evidence>
<protein>
    <recommendedName>
        <fullName evidence="4">F-box domain-containing protein</fullName>
    </recommendedName>
</protein>
<dbReference type="GeneID" id="37272264"/>
<accession>A0A316ZA42</accession>
<reference evidence="2 3" key="1">
    <citation type="journal article" date="2018" name="Mol. Biol. Evol.">
        <title>Broad Genomic Sampling Reveals a Smut Pathogenic Ancestry of the Fungal Clade Ustilaginomycotina.</title>
        <authorList>
            <person name="Kijpornyongpan T."/>
            <person name="Mondo S.J."/>
            <person name="Barry K."/>
            <person name="Sandor L."/>
            <person name="Lee J."/>
            <person name="Lipzen A."/>
            <person name="Pangilinan J."/>
            <person name="LaButti K."/>
            <person name="Hainaut M."/>
            <person name="Henrissat B."/>
            <person name="Grigoriev I.V."/>
            <person name="Spatafora J.W."/>
            <person name="Aime M.C."/>
        </authorList>
    </citation>
    <scope>NUCLEOTIDE SEQUENCE [LARGE SCALE GENOMIC DNA]</scope>
    <source>
        <strain evidence="2 3">MCA 4186</strain>
    </source>
</reference>